<feature type="region of interest" description="Disordered" evidence="10">
    <location>
        <begin position="814"/>
        <end position="893"/>
    </location>
</feature>
<evidence type="ECO:0000259" key="13">
    <source>
        <dbReference type="PROSITE" id="PS50268"/>
    </source>
</evidence>
<dbReference type="PRINTS" id="PR00205">
    <property type="entry name" value="CADHERIN"/>
</dbReference>
<dbReference type="OrthoDB" id="6252479at2759"/>
<dbReference type="PANTHER" id="PTHR24028:SF146">
    <property type="entry name" value="CADHERIN 96CB, ISOFORM D-RELATED"/>
    <property type="match status" value="1"/>
</dbReference>
<feature type="domain" description="Cadherin" evidence="13">
    <location>
        <begin position="240"/>
        <end position="348"/>
    </location>
</feature>
<evidence type="ECO:0000256" key="8">
    <source>
        <dbReference type="ARBA" id="ARBA00023180"/>
    </source>
</evidence>
<evidence type="ECO:0000256" key="1">
    <source>
        <dbReference type="ARBA" id="ARBA00004167"/>
    </source>
</evidence>
<reference evidence="14" key="2">
    <citation type="submission" date="2020-11" db="EMBL/GenBank/DDBJ databases">
        <authorList>
            <person name="McCartney M.A."/>
            <person name="Auch B."/>
            <person name="Kono T."/>
            <person name="Mallez S."/>
            <person name="Becker A."/>
            <person name="Gohl D.M."/>
            <person name="Silverstein K.A.T."/>
            <person name="Koren S."/>
            <person name="Bechman K.B."/>
            <person name="Herman A."/>
            <person name="Abrahante J.E."/>
            <person name="Garbe J."/>
        </authorList>
    </citation>
    <scope>NUCLEOTIDE SEQUENCE</scope>
    <source>
        <strain evidence="14">Duluth1</strain>
        <tissue evidence="14">Whole animal</tissue>
    </source>
</reference>
<dbReference type="Gene3D" id="2.60.40.60">
    <property type="entry name" value="Cadherins"/>
    <property type="match status" value="7"/>
</dbReference>
<keyword evidence="3" id="KW-0677">Repeat</keyword>
<feature type="region of interest" description="Disordered" evidence="10">
    <location>
        <begin position="939"/>
        <end position="972"/>
    </location>
</feature>
<dbReference type="GO" id="GO:0005886">
    <property type="term" value="C:plasma membrane"/>
    <property type="evidence" value="ECO:0007669"/>
    <property type="project" value="InterPro"/>
</dbReference>
<dbReference type="SUPFAM" id="SSF49313">
    <property type="entry name" value="Cadherin-like"/>
    <property type="match status" value="7"/>
</dbReference>
<feature type="compositionally biased region" description="Polar residues" evidence="10">
    <location>
        <begin position="819"/>
        <end position="843"/>
    </location>
</feature>
<evidence type="ECO:0000256" key="10">
    <source>
        <dbReference type="SAM" id="MobiDB-lite"/>
    </source>
</evidence>
<keyword evidence="2 11" id="KW-0812">Transmembrane</keyword>
<feature type="compositionally biased region" description="Basic and acidic residues" evidence="10">
    <location>
        <begin position="1084"/>
        <end position="1102"/>
    </location>
</feature>
<reference evidence="14" key="1">
    <citation type="journal article" date="2019" name="bioRxiv">
        <title>The Genome of the Zebra Mussel, Dreissena polymorpha: A Resource for Invasive Species Research.</title>
        <authorList>
            <person name="McCartney M.A."/>
            <person name="Auch B."/>
            <person name="Kono T."/>
            <person name="Mallez S."/>
            <person name="Zhang Y."/>
            <person name="Obille A."/>
            <person name="Becker A."/>
            <person name="Abrahante J.E."/>
            <person name="Garbe J."/>
            <person name="Badalamenti J.P."/>
            <person name="Herman A."/>
            <person name="Mangelson H."/>
            <person name="Liachko I."/>
            <person name="Sullivan S."/>
            <person name="Sone E.D."/>
            <person name="Koren S."/>
            <person name="Silverstein K.A.T."/>
            <person name="Beckman K.B."/>
            <person name="Gohl D.M."/>
        </authorList>
    </citation>
    <scope>NUCLEOTIDE SEQUENCE</scope>
    <source>
        <strain evidence="14">Duluth1</strain>
        <tissue evidence="14">Whole animal</tissue>
    </source>
</reference>
<gene>
    <name evidence="14" type="ORF">DPMN_112824</name>
</gene>
<dbReference type="InterPro" id="IPR020894">
    <property type="entry name" value="Cadherin_CS"/>
</dbReference>
<evidence type="ECO:0000256" key="11">
    <source>
        <dbReference type="SAM" id="Phobius"/>
    </source>
</evidence>
<feature type="domain" description="Cadherin" evidence="13">
    <location>
        <begin position="561"/>
        <end position="664"/>
    </location>
</feature>
<keyword evidence="5" id="KW-0130">Cell adhesion</keyword>
<evidence type="ECO:0000256" key="9">
    <source>
        <dbReference type="PROSITE-ProRule" id="PRU00043"/>
    </source>
</evidence>
<keyword evidence="15" id="KW-1185">Reference proteome</keyword>
<feature type="signal peptide" evidence="12">
    <location>
        <begin position="1"/>
        <end position="17"/>
    </location>
</feature>
<dbReference type="CDD" id="cd11304">
    <property type="entry name" value="Cadherin_repeat"/>
    <property type="match status" value="7"/>
</dbReference>
<evidence type="ECO:0000313" key="14">
    <source>
        <dbReference type="EMBL" id="KAH3839394.1"/>
    </source>
</evidence>
<dbReference type="InterPro" id="IPR013164">
    <property type="entry name" value="Cadherin_N"/>
</dbReference>
<feature type="region of interest" description="Disordered" evidence="10">
    <location>
        <begin position="1083"/>
        <end position="1116"/>
    </location>
</feature>
<sequence length="1133" mass="125282">MWTFAAVTCLLVTFVCCQLPSDVTYDVLENKSAGVFVGNIARDTQVTQNTSEVVSFAFYEENEFTPYFQIDTQTGNITTSSKIIDFEALCQVRDCQMHFDVSVRGSRFFAIVSVQIRVLDVNDNAPVFTNAMSMIDIPENDAVGSMYEIASAKDADMFENNTIQSYRIEPPTAMFSLLASKKDRSFGFKLRLEKALDRELQDSYKLKLLLADGGVPSGKTAELQVVVNVQDTNDNAPQFMNGKYEVTINETIIPNSIILVLSAKDADSGANARITYGIKRQSNLDTIQRLFKINENTGELSVIADLTQETSELYEFIVEAKDGGDSPNVNETSVKITVNDVANNAPSIEIKLFTPGNIDHVDVEENQPTGVFVAHVNVVDSDKGINGQFDCSITNPVFVLEKFQNRGYKVVTARSLDRETTSVHNVTVICTDSGNPPKSSSKTFFVRVTDVNDNDPKFYASIYNATINEETVGAVVTRVVAFDVDLGDNGTVEYMLDKSNYDFTINKTTGVITTRNKLDRERSDKLVFKVHAVDNGTVRRNGSATVAVTLIDVNDNAPVIVPTRPEFTIAENNFANVSVGVLKAEDADIGNNGQFEFSLAPLDVFLPFIVLPSGEIMATERMDREQQNRYDFSVTVTDLGAPLQSSTHTITIYVTDENDNAPRVTFPNDKNYTVTFLYVVDHYNVVTTVAAYDVDAGDNGTLVFSIVSGNDRDIFGINPDLGEISIKNYVDIKDDTMVTLTINVRDKAVSPKSTRVDLKIQLLYAAATSKKIEQNGGSNTNIIITVVVIVATLAVAVVIVAAILFIRRKDRRKNHENVSTRYSDSGISTSSESNNHEISATENDANETENTKDDKKKKGVSFSFDGLDGGKNVESSTDEHTKNGRFYDEAPSYGGVAPVPPTYSLQTQEKIDRHMKALKLQQYLWEAKTRPWDSEVQKLPIEDSESETSRDTATCDSGRGGSDEDMSTSSPIYDDKILFGSFDTRPHKRVTFMPSHNNQNNLPSPVSSVRQSTPLQNPPHSRQQQSYHNQPDPQYPTGRLAIKSFPNKHINPKISLDNAPITYGQQPLHPAEPWNNLYLGVQNGDRRPRMRNDSESSFRSNDDGGSTTTSGSYTLDTLDDLQGVCGQSRDYVV</sequence>
<feature type="compositionally biased region" description="Low complexity" evidence="10">
    <location>
        <begin position="1103"/>
        <end position="1116"/>
    </location>
</feature>
<dbReference type="GO" id="GO:0005509">
    <property type="term" value="F:calcium ion binding"/>
    <property type="evidence" value="ECO:0007669"/>
    <property type="project" value="UniProtKB-UniRule"/>
</dbReference>
<evidence type="ECO:0000256" key="2">
    <source>
        <dbReference type="ARBA" id="ARBA00022692"/>
    </source>
</evidence>
<evidence type="ECO:0000256" key="5">
    <source>
        <dbReference type="ARBA" id="ARBA00022889"/>
    </source>
</evidence>
<evidence type="ECO:0000256" key="6">
    <source>
        <dbReference type="ARBA" id="ARBA00022989"/>
    </source>
</evidence>
<dbReference type="FunFam" id="2.60.40.60:FF:000002">
    <property type="entry name" value="Protocadherin alpha 2"/>
    <property type="match status" value="1"/>
</dbReference>
<keyword evidence="4 9" id="KW-0106">Calcium</keyword>
<evidence type="ECO:0000313" key="15">
    <source>
        <dbReference type="Proteomes" id="UP000828390"/>
    </source>
</evidence>
<dbReference type="InterPro" id="IPR002126">
    <property type="entry name" value="Cadherin-like_dom"/>
</dbReference>
<feature type="compositionally biased region" description="Basic and acidic residues" evidence="10">
    <location>
        <begin position="877"/>
        <end position="888"/>
    </location>
</feature>
<feature type="domain" description="Cadherin" evidence="13">
    <location>
        <begin position="686"/>
        <end position="762"/>
    </location>
</feature>
<dbReference type="FunFam" id="2.60.40.60:FF:000092">
    <property type="entry name" value="Protocadherin 8"/>
    <property type="match status" value="2"/>
</dbReference>
<dbReference type="Pfam" id="PF08266">
    <property type="entry name" value="Cadherin_2"/>
    <property type="match status" value="1"/>
</dbReference>
<feature type="domain" description="Cadherin" evidence="13">
    <location>
        <begin position="459"/>
        <end position="560"/>
    </location>
</feature>
<keyword evidence="6 11" id="KW-1133">Transmembrane helix</keyword>
<accession>A0A9D4KH45</accession>
<dbReference type="InterPro" id="IPR050174">
    <property type="entry name" value="Protocadherin/Cadherin-CA"/>
</dbReference>
<dbReference type="Proteomes" id="UP000828390">
    <property type="component" value="Unassembled WGS sequence"/>
</dbReference>
<dbReference type="SMART" id="SM00112">
    <property type="entry name" value="CA"/>
    <property type="match status" value="7"/>
</dbReference>
<dbReference type="AlphaFoldDB" id="A0A9D4KH45"/>
<dbReference type="InterPro" id="IPR015919">
    <property type="entry name" value="Cadherin-like_sf"/>
</dbReference>
<evidence type="ECO:0000256" key="12">
    <source>
        <dbReference type="SAM" id="SignalP"/>
    </source>
</evidence>
<comment type="subcellular location">
    <subcellularLocation>
        <location evidence="1">Membrane</location>
        <topology evidence="1">Single-pass membrane protein</topology>
    </subcellularLocation>
</comment>
<feature type="transmembrane region" description="Helical" evidence="11">
    <location>
        <begin position="782"/>
        <end position="806"/>
    </location>
</feature>
<name>A0A9D4KH45_DREPO</name>
<keyword evidence="7 11" id="KW-0472">Membrane</keyword>
<feature type="chain" id="PRO_5039565888" description="Cadherin domain-containing protein" evidence="12">
    <location>
        <begin position="18"/>
        <end position="1133"/>
    </location>
</feature>
<protein>
    <recommendedName>
        <fullName evidence="13">Cadherin domain-containing protein</fullName>
    </recommendedName>
</protein>
<proteinExistence type="predicted"/>
<feature type="compositionally biased region" description="Polar residues" evidence="10">
    <location>
        <begin position="994"/>
        <end position="1032"/>
    </location>
</feature>
<keyword evidence="12" id="KW-0732">Signal</keyword>
<dbReference type="Pfam" id="PF00028">
    <property type="entry name" value="Cadherin"/>
    <property type="match status" value="6"/>
</dbReference>
<feature type="domain" description="Cadherin" evidence="13">
    <location>
        <begin position="355"/>
        <end position="458"/>
    </location>
</feature>
<evidence type="ECO:0000256" key="7">
    <source>
        <dbReference type="ARBA" id="ARBA00023136"/>
    </source>
</evidence>
<dbReference type="PANTHER" id="PTHR24028">
    <property type="entry name" value="CADHERIN-87A"/>
    <property type="match status" value="1"/>
</dbReference>
<dbReference type="EMBL" id="JAIWYP010000004">
    <property type="protein sequence ID" value="KAH3839394.1"/>
    <property type="molecule type" value="Genomic_DNA"/>
</dbReference>
<feature type="domain" description="Cadherin" evidence="13">
    <location>
        <begin position="19"/>
        <end position="128"/>
    </location>
</feature>
<evidence type="ECO:0000256" key="4">
    <source>
        <dbReference type="ARBA" id="ARBA00022837"/>
    </source>
</evidence>
<keyword evidence="8" id="KW-0325">Glycoprotein</keyword>
<dbReference type="GO" id="GO:0007156">
    <property type="term" value="P:homophilic cell adhesion via plasma membrane adhesion molecules"/>
    <property type="evidence" value="ECO:0007669"/>
    <property type="project" value="InterPro"/>
</dbReference>
<dbReference type="PROSITE" id="PS00232">
    <property type="entry name" value="CADHERIN_1"/>
    <property type="match status" value="4"/>
</dbReference>
<dbReference type="FunFam" id="2.60.40.60:FF:000020">
    <property type="entry name" value="Dachsous cadherin-related 1b"/>
    <property type="match status" value="1"/>
</dbReference>
<organism evidence="14 15">
    <name type="scientific">Dreissena polymorpha</name>
    <name type="common">Zebra mussel</name>
    <name type="synonym">Mytilus polymorpha</name>
    <dbReference type="NCBI Taxonomy" id="45954"/>
    <lineage>
        <taxon>Eukaryota</taxon>
        <taxon>Metazoa</taxon>
        <taxon>Spiralia</taxon>
        <taxon>Lophotrochozoa</taxon>
        <taxon>Mollusca</taxon>
        <taxon>Bivalvia</taxon>
        <taxon>Autobranchia</taxon>
        <taxon>Heteroconchia</taxon>
        <taxon>Euheterodonta</taxon>
        <taxon>Imparidentia</taxon>
        <taxon>Neoheterodontei</taxon>
        <taxon>Myida</taxon>
        <taxon>Dreissenoidea</taxon>
        <taxon>Dreissenidae</taxon>
        <taxon>Dreissena</taxon>
    </lineage>
</organism>
<comment type="caution">
    <text evidence="14">The sequence shown here is derived from an EMBL/GenBank/DDBJ whole genome shotgun (WGS) entry which is preliminary data.</text>
</comment>
<dbReference type="PROSITE" id="PS50268">
    <property type="entry name" value="CADHERIN_2"/>
    <property type="match status" value="7"/>
</dbReference>
<evidence type="ECO:0000256" key="3">
    <source>
        <dbReference type="ARBA" id="ARBA00022737"/>
    </source>
</evidence>
<feature type="domain" description="Cadherin" evidence="13">
    <location>
        <begin position="129"/>
        <end position="239"/>
    </location>
</feature>
<feature type="region of interest" description="Disordered" evidence="10">
    <location>
        <begin position="989"/>
        <end position="1039"/>
    </location>
</feature>